<evidence type="ECO:0000256" key="1">
    <source>
        <dbReference type="ARBA" id="ARBA00022729"/>
    </source>
</evidence>
<protein>
    <submittedName>
        <fullName evidence="5">Uncharacterized protein</fullName>
    </submittedName>
</protein>
<dbReference type="InterPro" id="IPR026444">
    <property type="entry name" value="Secre_tail"/>
</dbReference>
<evidence type="ECO:0000256" key="2">
    <source>
        <dbReference type="SAM" id="MobiDB-lite"/>
    </source>
</evidence>
<organism evidence="5 6">
    <name type="scientific">Lishizhenia tianjinensis</name>
    <dbReference type="NCBI Taxonomy" id="477690"/>
    <lineage>
        <taxon>Bacteria</taxon>
        <taxon>Pseudomonadati</taxon>
        <taxon>Bacteroidota</taxon>
        <taxon>Flavobacteriia</taxon>
        <taxon>Flavobacteriales</taxon>
        <taxon>Crocinitomicaceae</taxon>
        <taxon>Lishizhenia</taxon>
    </lineage>
</organism>
<gene>
    <name evidence="5" type="ORF">SAMN05216474_2465</name>
</gene>
<feature type="compositionally biased region" description="Low complexity" evidence="2">
    <location>
        <begin position="69"/>
        <end position="81"/>
    </location>
</feature>
<evidence type="ECO:0000259" key="3">
    <source>
        <dbReference type="Pfam" id="PF18962"/>
    </source>
</evidence>
<proteinExistence type="predicted"/>
<keyword evidence="1" id="KW-0732">Signal</keyword>
<feature type="domain" description="Secretion system C-terminal sorting" evidence="3">
    <location>
        <begin position="642"/>
        <end position="708"/>
    </location>
</feature>
<reference evidence="5 6" key="1">
    <citation type="submission" date="2016-10" db="EMBL/GenBank/DDBJ databases">
        <authorList>
            <person name="de Groot N.N."/>
        </authorList>
    </citation>
    <scope>NUCLEOTIDE SEQUENCE [LARGE SCALE GENOMIC DNA]</scope>
    <source>
        <strain evidence="5 6">CGMCC 1.7005</strain>
    </source>
</reference>
<evidence type="ECO:0000259" key="4">
    <source>
        <dbReference type="Pfam" id="PF26628"/>
    </source>
</evidence>
<feature type="domain" description="DUF8202" evidence="4">
    <location>
        <begin position="318"/>
        <end position="491"/>
    </location>
</feature>
<feature type="compositionally biased region" description="Polar residues" evidence="2">
    <location>
        <begin position="51"/>
        <end position="68"/>
    </location>
</feature>
<dbReference type="InterPro" id="IPR058515">
    <property type="entry name" value="DUF8202"/>
</dbReference>
<dbReference type="AlphaFoldDB" id="A0A1I7B1L1"/>
<keyword evidence="6" id="KW-1185">Reference proteome</keyword>
<dbReference type="Proteomes" id="UP000236454">
    <property type="component" value="Unassembled WGS sequence"/>
</dbReference>
<evidence type="ECO:0000313" key="6">
    <source>
        <dbReference type="Proteomes" id="UP000236454"/>
    </source>
</evidence>
<dbReference type="Pfam" id="PF26628">
    <property type="entry name" value="DUF8202"/>
    <property type="match status" value="1"/>
</dbReference>
<dbReference type="Pfam" id="PF18962">
    <property type="entry name" value="Por_Secre_tail"/>
    <property type="match status" value="1"/>
</dbReference>
<evidence type="ECO:0000313" key="5">
    <source>
        <dbReference type="EMBL" id="SFT81083.1"/>
    </source>
</evidence>
<name>A0A1I7B1L1_9FLAO</name>
<accession>A0A1I7B1L1</accession>
<feature type="region of interest" description="Disordered" evidence="2">
    <location>
        <begin position="51"/>
        <end position="81"/>
    </location>
</feature>
<dbReference type="EMBL" id="FPAS01000004">
    <property type="protein sequence ID" value="SFT81083.1"/>
    <property type="molecule type" value="Genomic_DNA"/>
</dbReference>
<dbReference type="STRING" id="477690.SAMN05216474_2465"/>
<sequence length="711" mass="77952">MRNPQTSIIMILLTLVSGFGIAQTYPGNVSSGTFEMWLKADDSTSILNLSSNTASNGEEVSQWSDQSGNRTNNATNNNEVTNPIYSKDSATVINYNPALTFDGISSGLNFGNDYIFPDAYYLLGIEISNSHFEGINFYTVQKPTSIDVTKNTQFIYDIGNYDSDGFGLTYDFSSSKLYTPEGLEDVVLGILSGLTGISSSTILNGTNSSGQQVHTKQWEPTIARANIVTGWSLLGALLENASKSMSINGYETYYANDFEILKLNLNSILCSSSHSPNSGPFTIGRQAKNGDFSSNSTRAFEGQIAEIIGYSGVLSDAETNRIESYLALKYGITLEYGGTENGNYTASDGTTVWSANSASSTYHNNIIGIARDDASGLLQKQSHTQDDSLRIYLDVLDTLNAGNQGSFSNDLSFLLIGDNLDNLYSSSSYSEKPYGFYSRLDREWRIQSTNFTDTFSIDIVLNEFATINGIDTSDLYFIVDNDGDFSTGANSFNSSDGISFLLNGNVLSISGLNTSIIPNNSSNFFTIGSGSGNTPLPVELMSFTTSLNTNNQVQIIWTTSTEINNDYYSLYHSTDAEHWVLIEKIKGAGNSVEKLDYEFTHNTAHKGINYYQLKQTDFDGKARNLGVRSVNLEHTISQLEAYPNPVKGALHIRGNLDLSQGIYAINSLGIAIKIHDYTVLSEHHIVMNVAHLNQGSYFLKINQQTIRFTKL</sequence>